<evidence type="ECO:0000259" key="2">
    <source>
        <dbReference type="Pfam" id="PF00501"/>
    </source>
</evidence>
<feature type="region of interest" description="Disordered" evidence="1">
    <location>
        <begin position="333"/>
        <end position="416"/>
    </location>
</feature>
<dbReference type="Gene3D" id="3.30.300.30">
    <property type="match status" value="1"/>
</dbReference>
<protein>
    <submittedName>
        <fullName evidence="3">AMP-binding protein</fullName>
    </submittedName>
</protein>
<feature type="compositionally biased region" description="Low complexity" evidence="1">
    <location>
        <begin position="342"/>
        <end position="398"/>
    </location>
</feature>
<dbReference type="GO" id="GO:0016878">
    <property type="term" value="F:acid-thiol ligase activity"/>
    <property type="evidence" value="ECO:0007669"/>
    <property type="project" value="UniProtKB-ARBA"/>
</dbReference>
<dbReference type="InterPro" id="IPR000873">
    <property type="entry name" value="AMP-dep_synth/lig_dom"/>
</dbReference>
<proteinExistence type="predicted"/>
<dbReference type="AlphaFoldDB" id="A0AA41XK42"/>
<organism evidence="3 4">
    <name type="scientific">Herbiconiux oxytropis</name>
    <dbReference type="NCBI Taxonomy" id="2970915"/>
    <lineage>
        <taxon>Bacteria</taxon>
        <taxon>Bacillati</taxon>
        <taxon>Actinomycetota</taxon>
        <taxon>Actinomycetes</taxon>
        <taxon>Micrococcales</taxon>
        <taxon>Microbacteriaceae</taxon>
        <taxon>Herbiconiux</taxon>
    </lineage>
</organism>
<dbReference type="EMBL" id="JANLCK010000008">
    <property type="protein sequence ID" value="MCS5727061.1"/>
    <property type="molecule type" value="Genomic_DNA"/>
</dbReference>
<dbReference type="SUPFAM" id="SSF56801">
    <property type="entry name" value="Acetyl-CoA synthetase-like"/>
    <property type="match status" value="1"/>
</dbReference>
<dbReference type="Gene3D" id="3.40.50.12780">
    <property type="entry name" value="N-terminal domain of ligase-like"/>
    <property type="match status" value="1"/>
</dbReference>
<gene>
    <name evidence="3" type="ORF">N1028_14265</name>
</gene>
<feature type="compositionally biased region" description="Gly residues" evidence="1">
    <location>
        <begin position="399"/>
        <end position="413"/>
    </location>
</feature>
<evidence type="ECO:0000256" key="1">
    <source>
        <dbReference type="SAM" id="MobiDB-lite"/>
    </source>
</evidence>
<evidence type="ECO:0000313" key="4">
    <source>
        <dbReference type="Proteomes" id="UP001165587"/>
    </source>
</evidence>
<dbReference type="Pfam" id="PF00501">
    <property type="entry name" value="AMP-binding"/>
    <property type="match status" value="1"/>
</dbReference>
<comment type="caution">
    <text evidence="3">The sequence shown here is derived from an EMBL/GenBank/DDBJ whole genome shotgun (WGS) entry which is preliminary data.</text>
</comment>
<feature type="domain" description="AMP-dependent synthetase/ligase" evidence="2">
    <location>
        <begin position="51"/>
        <end position="231"/>
    </location>
</feature>
<dbReference type="InterPro" id="IPR045851">
    <property type="entry name" value="AMP-bd_C_sf"/>
</dbReference>
<dbReference type="InterPro" id="IPR042099">
    <property type="entry name" value="ANL_N_sf"/>
</dbReference>
<dbReference type="InterPro" id="IPR050237">
    <property type="entry name" value="ATP-dep_AMP-bd_enzyme"/>
</dbReference>
<name>A0AA41XK42_9MICO</name>
<keyword evidence="4" id="KW-1185">Reference proteome</keyword>
<accession>A0AA41XK42</accession>
<reference evidence="3" key="1">
    <citation type="submission" date="2022-08" db="EMBL/GenBank/DDBJ databases">
        <authorList>
            <person name="Deng Y."/>
            <person name="Han X.-F."/>
            <person name="Zhang Y.-Q."/>
        </authorList>
    </citation>
    <scope>NUCLEOTIDE SEQUENCE</scope>
    <source>
        <strain evidence="3">CPCC 203407</strain>
    </source>
</reference>
<dbReference type="RefSeq" id="WP_259530031.1">
    <property type="nucleotide sequence ID" value="NZ_JANLCK010000008.1"/>
</dbReference>
<dbReference type="PANTHER" id="PTHR43767:SF1">
    <property type="entry name" value="NONRIBOSOMAL PEPTIDE SYNTHASE PES1 (EUROFUNG)-RELATED"/>
    <property type="match status" value="1"/>
</dbReference>
<evidence type="ECO:0000313" key="3">
    <source>
        <dbReference type="EMBL" id="MCS5727061.1"/>
    </source>
</evidence>
<sequence length="468" mass="47327">MTRALEVIDGSDAAVVERELRRALGNDGSAILPREGVRGLGDPAVAGPVLPTEVPKRVSLVIETSGSSGLPKRVALSSDALLASAAATEAALGGPGQWLLALPTHYIAGVQVLVRSIVAGIAPVVHPRGHFSAETFADLAEQLQAPLRFTSLVPAQLVRLVEASEADPRIRAAAARFDAVLVGGQALPDLLAERASGLGIRVVRTYGSSETAGGCVYDGIPIGRASARVVDGELELAGPMLAEGYLGDDELTADRFRVADGTRWYRTADSGTVVDGVVRVTGRVDNVIISGGVKVSLDRVERLVQSVPGFEQAVVVPRASERWGQVSELVVEEGASGTTGQGSAVDGSSVNGSSVNGSSAEASSAGGSASEGRAAEGSAAEASAAEGSAAETSAAEGSAAGGGGERVPGGLGVRGPDSALERVRAVVIEAAGRPAAPAGLTLVRSLPRLASGKPDRAALAEWFATPRP</sequence>
<dbReference type="Proteomes" id="UP001165587">
    <property type="component" value="Unassembled WGS sequence"/>
</dbReference>
<dbReference type="PANTHER" id="PTHR43767">
    <property type="entry name" value="LONG-CHAIN-FATTY-ACID--COA LIGASE"/>
    <property type="match status" value="1"/>
</dbReference>